<proteinExistence type="predicted"/>
<name>A0A512B366_9BACT</name>
<evidence type="ECO:0000256" key="1">
    <source>
        <dbReference type="ARBA" id="ARBA00022603"/>
    </source>
</evidence>
<sequence length="214" mass="24600">MDFLSKELQEYVLQHTSPEPELLQRLNRETYLKVLMPRMLSGHYQGRVLAMLSHMIKPKQILEIGTYTGYSGLCLAEGLAPDGQLHTIDINDELEDLVRKYVAEAGLENRIKYYLGNALEIIPTLDIQFDLVFIDADKINYSRYYDLILEKTVAGGFILADNVLWSGKVVQQPCKKIDKDTQAILDFNQKIQQDDRVENVLLPLRDGLLLMRKK</sequence>
<dbReference type="OrthoDB" id="9799672at2"/>
<dbReference type="EMBL" id="BJYS01000036">
    <property type="protein sequence ID" value="GEO06400.1"/>
    <property type="molecule type" value="Genomic_DNA"/>
</dbReference>
<keyword evidence="1 4" id="KW-0489">Methyltransferase</keyword>
<dbReference type="InterPro" id="IPR050362">
    <property type="entry name" value="Cation-dep_OMT"/>
</dbReference>
<dbReference type="PANTHER" id="PTHR10509:SF14">
    <property type="entry name" value="CAFFEOYL-COA O-METHYLTRANSFERASE 3-RELATED"/>
    <property type="match status" value="1"/>
</dbReference>
<accession>A0A512B366</accession>
<dbReference type="InterPro" id="IPR029063">
    <property type="entry name" value="SAM-dependent_MTases_sf"/>
</dbReference>
<dbReference type="GO" id="GO:0008757">
    <property type="term" value="F:S-adenosylmethionine-dependent methyltransferase activity"/>
    <property type="evidence" value="ECO:0007669"/>
    <property type="project" value="TreeGrafter"/>
</dbReference>
<organism evidence="4 5">
    <name type="scientific">Adhaeribacter aerolatus</name>
    <dbReference type="NCBI Taxonomy" id="670289"/>
    <lineage>
        <taxon>Bacteria</taxon>
        <taxon>Pseudomonadati</taxon>
        <taxon>Bacteroidota</taxon>
        <taxon>Cytophagia</taxon>
        <taxon>Cytophagales</taxon>
        <taxon>Hymenobacteraceae</taxon>
        <taxon>Adhaeribacter</taxon>
    </lineage>
</organism>
<evidence type="ECO:0000313" key="4">
    <source>
        <dbReference type="EMBL" id="GEO06400.1"/>
    </source>
</evidence>
<dbReference type="Proteomes" id="UP000321532">
    <property type="component" value="Unassembled WGS sequence"/>
</dbReference>
<comment type="caution">
    <text evidence="4">The sequence shown here is derived from an EMBL/GenBank/DDBJ whole genome shotgun (WGS) entry which is preliminary data.</text>
</comment>
<evidence type="ECO:0000313" key="5">
    <source>
        <dbReference type="Proteomes" id="UP000321532"/>
    </source>
</evidence>
<keyword evidence="2 4" id="KW-0808">Transferase</keyword>
<keyword evidence="5" id="KW-1185">Reference proteome</keyword>
<dbReference type="Pfam" id="PF01596">
    <property type="entry name" value="Methyltransf_3"/>
    <property type="match status" value="1"/>
</dbReference>
<protein>
    <submittedName>
        <fullName evidence="4">O-methyltransferase</fullName>
    </submittedName>
</protein>
<evidence type="ECO:0000256" key="2">
    <source>
        <dbReference type="ARBA" id="ARBA00022679"/>
    </source>
</evidence>
<reference evidence="4 5" key="1">
    <citation type="submission" date="2019-07" db="EMBL/GenBank/DDBJ databases">
        <title>Whole genome shotgun sequence of Adhaeribacter aerolatus NBRC 106133.</title>
        <authorList>
            <person name="Hosoyama A."/>
            <person name="Uohara A."/>
            <person name="Ohji S."/>
            <person name="Ichikawa N."/>
        </authorList>
    </citation>
    <scope>NUCLEOTIDE SEQUENCE [LARGE SCALE GENOMIC DNA]</scope>
    <source>
        <strain evidence="4 5">NBRC 106133</strain>
    </source>
</reference>
<evidence type="ECO:0000256" key="3">
    <source>
        <dbReference type="ARBA" id="ARBA00022691"/>
    </source>
</evidence>
<dbReference type="GO" id="GO:0008171">
    <property type="term" value="F:O-methyltransferase activity"/>
    <property type="evidence" value="ECO:0007669"/>
    <property type="project" value="InterPro"/>
</dbReference>
<dbReference type="AlphaFoldDB" id="A0A512B366"/>
<keyword evidence="3" id="KW-0949">S-adenosyl-L-methionine</keyword>
<dbReference type="PROSITE" id="PS51682">
    <property type="entry name" value="SAM_OMT_I"/>
    <property type="match status" value="1"/>
</dbReference>
<dbReference type="SUPFAM" id="SSF53335">
    <property type="entry name" value="S-adenosyl-L-methionine-dependent methyltransferases"/>
    <property type="match status" value="1"/>
</dbReference>
<dbReference type="InterPro" id="IPR002935">
    <property type="entry name" value="SAM_O-MeTrfase"/>
</dbReference>
<dbReference type="RefSeq" id="WP_146902349.1">
    <property type="nucleotide sequence ID" value="NZ_BJYS01000036.1"/>
</dbReference>
<dbReference type="Gene3D" id="3.40.50.150">
    <property type="entry name" value="Vaccinia Virus protein VP39"/>
    <property type="match status" value="1"/>
</dbReference>
<dbReference type="GO" id="GO:0032259">
    <property type="term" value="P:methylation"/>
    <property type="evidence" value="ECO:0007669"/>
    <property type="project" value="UniProtKB-KW"/>
</dbReference>
<dbReference type="CDD" id="cd02440">
    <property type="entry name" value="AdoMet_MTases"/>
    <property type="match status" value="1"/>
</dbReference>
<dbReference type="PANTHER" id="PTHR10509">
    <property type="entry name" value="O-METHYLTRANSFERASE-RELATED"/>
    <property type="match status" value="1"/>
</dbReference>
<gene>
    <name evidence="4" type="ORF">AAE02nite_40640</name>
</gene>